<dbReference type="Proteomes" id="UP000762676">
    <property type="component" value="Unassembled WGS sequence"/>
</dbReference>
<dbReference type="AlphaFoldDB" id="A0AAV4JSX1"/>
<sequence>MSLGEDATEGHYFRHATFGYSRGLVMCAIVLNLAAAMCIIVEHVRRRRRKLGTPDSGSTPVTSISYNKQSRPLPPPRPAFSSYRARRSIMVAPTVTAMPPDFRKASRPTLGTLIEDVGMRPCEVPGCQTCGYVIQSNVFLGPEGEPFGIRERLDCQEKGVVYAIICMRDDHVFIGHSEDRLESTFAMHMANIKAMNLSDPVAHHFTQPDHKIRDIRVTALSLIDTDLETRERLEKSLHYDMDRPHNSYFGVDNNFTFL</sequence>
<evidence type="ECO:0000256" key="1">
    <source>
        <dbReference type="SAM" id="MobiDB-lite"/>
    </source>
</evidence>
<comment type="caution">
    <text evidence="3">The sequence shown here is derived from an EMBL/GenBank/DDBJ whole genome shotgun (WGS) entry which is preliminary data.</text>
</comment>
<feature type="region of interest" description="Disordered" evidence="1">
    <location>
        <begin position="49"/>
        <end position="77"/>
    </location>
</feature>
<keyword evidence="2" id="KW-0472">Membrane</keyword>
<accession>A0AAV4JSX1</accession>
<feature type="transmembrane region" description="Helical" evidence="2">
    <location>
        <begin position="20"/>
        <end position="41"/>
    </location>
</feature>
<protein>
    <submittedName>
        <fullName evidence="3">Uncharacterized protein</fullName>
    </submittedName>
</protein>
<feature type="compositionally biased region" description="Polar residues" evidence="1">
    <location>
        <begin position="55"/>
        <end position="70"/>
    </location>
</feature>
<gene>
    <name evidence="3" type="ORF">ElyMa_005194800</name>
</gene>
<name>A0AAV4JSX1_9GAST</name>
<evidence type="ECO:0000313" key="4">
    <source>
        <dbReference type="Proteomes" id="UP000762676"/>
    </source>
</evidence>
<proteinExistence type="predicted"/>
<evidence type="ECO:0000313" key="3">
    <source>
        <dbReference type="EMBL" id="GFS25877.1"/>
    </source>
</evidence>
<keyword evidence="2" id="KW-1133">Transmembrane helix</keyword>
<keyword evidence="2" id="KW-0812">Transmembrane</keyword>
<dbReference type="EMBL" id="BMAT01010384">
    <property type="protein sequence ID" value="GFS25877.1"/>
    <property type="molecule type" value="Genomic_DNA"/>
</dbReference>
<reference evidence="3 4" key="1">
    <citation type="journal article" date="2021" name="Elife">
        <title>Chloroplast acquisition without the gene transfer in kleptoplastic sea slugs, Plakobranchus ocellatus.</title>
        <authorList>
            <person name="Maeda T."/>
            <person name="Takahashi S."/>
            <person name="Yoshida T."/>
            <person name="Shimamura S."/>
            <person name="Takaki Y."/>
            <person name="Nagai Y."/>
            <person name="Toyoda A."/>
            <person name="Suzuki Y."/>
            <person name="Arimoto A."/>
            <person name="Ishii H."/>
            <person name="Satoh N."/>
            <person name="Nishiyama T."/>
            <person name="Hasebe M."/>
            <person name="Maruyama T."/>
            <person name="Minagawa J."/>
            <person name="Obokata J."/>
            <person name="Shigenobu S."/>
        </authorList>
    </citation>
    <scope>NUCLEOTIDE SEQUENCE [LARGE SCALE GENOMIC DNA]</scope>
</reference>
<organism evidence="3 4">
    <name type="scientific">Elysia marginata</name>
    <dbReference type="NCBI Taxonomy" id="1093978"/>
    <lineage>
        <taxon>Eukaryota</taxon>
        <taxon>Metazoa</taxon>
        <taxon>Spiralia</taxon>
        <taxon>Lophotrochozoa</taxon>
        <taxon>Mollusca</taxon>
        <taxon>Gastropoda</taxon>
        <taxon>Heterobranchia</taxon>
        <taxon>Euthyneura</taxon>
        <taxon>Panpulmonata</taxon>
        <taxon>Sacoglossa</taxon>
        <taxon>Placobranchoidea</taxon>
        <taxon>Plakobranchidae</taxon>
        <taxon>Elysia</taxon>
    </lineage>
</organism>
<keyword evidence="4" id="KW-1185">Reference proteome</keyword>
<evidence type="ECO:0000256" key="2">
    <source>
        <dbReference type="SAM" id="Phobius"/>
    </source>
</evidence>